<name>A0A9X2ASE8_9GAMM</name>
<protein>
    <submittedName>
        <fullName evidence="2">Antibiotic biosynthesis monooxygenase</fullName>
    </submittedName>
</protein>
<evidence type="ECO:0000256" key="1">
    <source>
        <dbReference type="SAM" id="Phobius"/>
    </source>
</evidence>
<keyword evidence="2" id="KW-0503">Monooxygenase</keyword>
<gene>
    <name evidence="2" type="ORF">MST27_09550</name>
</gene>
<comment type="caution">
    <text evidence="2">The sequence shown here is derived from an EMBL/GenBank/DDBJ whole genome shotgun (WGS) entry which is preliminary data.</text>
</comment>
<organism evidence="2 3">
    <name type="scientific">Stutzerimonas marianensis</name>
    <dbReference type="NCBI Taxonomy" id="2929513"/>
    <lineage>
        <taxon>Bacteria</taxon>
        <taxon>Pseudomonadati</taxon>
        <taxon>Pseudomonadota</taxon>
        <taxon>Gammaproteobacteria</taxon>
        <taxon>Pseudomonadales</taxon>
        <taxon>Pseudomonadaceae</taxon>
        <taxon>Stutzerimonas</taxon>
    </lineage>
</organism>
<dbReference type="Proteomes" id="UP001139682">
    <property type="component" value="Unassembled WGS sequence"/>
</dbReference>
<dbReference type="PANTHER" id="PTHR40057:SF1">
    <property type="entry name" value="SLR1162 PROTEIN"/>
    <property type="match status" value="1"/>
</dbReference>
<reference evidence="2" key="1">
    <citation type="submission" date="2022-03" db="EMBL/GenBank/DDBJ databases">
        <title>Pseudomonas marianensis sp. nov., a marine bacterium isolated from deep-sea sediments of the Mariana Trench.</title>
        <authorList>
            <person name="Wei Y."/>
        </authorList>
    </citation>
    <scope>NUCLEOTIDE SEQUENCE</scope>
    <source>
        <strain evidence="2">PS1</strain>
    </source>
</reference>
<dbReference type="AlphaFoldDB" id="A0A9X2ASE8"/>
<keyword evidence="1" id="KW-0472">Membrane</keyword>
<evidence type="ECO:0000313" key="2">
    <source>
        <dbReference type="EMBL" id="MCJ0973610.1"/>
    </source>
</evidence>
<dbReference type="PANTHER" id="PTHR40057">
    <property type="entry name" value="SLR1162 PROTEIN"/>
    <property type="match status" value="1"/>
</dbReference>
<sequence>MNTGAAEPAETVTLVVRHRVRRGQEQAYEEWLRRIVAIASQCAGHLGADVIRSTRDGLPLFTCVLRFSCPERLRTWLDSAQRRQLIEEAEPLLADGDQTEISTLNEFWFVPADGEQRPPRWKQACVTFLVILPLSLLVPQLWQPLFAWQPILGTFLLSNALITLSIVLLVVYLFMPLATRLFAGWLNNARSNEHEH</sequence>
<keyword evidence="3" id="KW-1185">Reference proteome</keyword>
<feature type="transmembrane region" description="Helical" evidence="1">
    <location>
        <begin position="154"/>
        <end position="175"/>
    </location>
</feature>
<evidence type="ECO:0000313" key="3">
    <source>
        <dbReference type="Proteomes" id="UP001139682"/>
    </source>
</evidence>
<dbReference type="InterPro" id="IPR038762">
    <property type="entry name" value="ABM_predict"/>
</dbReference>
<dbReference type="RefSeq" id="WP_243605728.1">
    <property type="nucleotide sequence ID" value="NZ_JALGRD010000004.1"/>
</dbReference>
<dbReference type="SUPFAM" id="SSF54909">
    <property type="entry name" value="Dimeric alpha+beta barrel"/>
    <property type="match status" value="1"/>
</dbReference>
<keyword evidence="2" id="KW-0560">Oxidoreductase</keyword>
<accession>A0A9X2ASE8</accession>
<dbReference type="GO" id="GO:0004497">
    <property type="term" value="F:monooxygenase activity"/>
    <property type="evidence" value="ECO:0007669"/>
    <property type="project" value="UniProtKB-KW"/>
</dbReference>
<dbReference type="InterPro" id="IPR011008">
    <property type="entry name" value="Dimeric_a/b-barrel"/>
</dbReference>
<keyword evidence="1" id="KW-1133">Transmembrane helix</keyword>
<keyword evidence="1" id="KW-0812">Transmembrane</keyword>
<feature type="transmembrane region" description="Helical" evidence="1">
    <location>
        <begin position="124"/>
        <end position="142"/>
    </location>
</feature>
<dbReference type="Gene3D" id="3.30.70.100">
    <property type="match status" value="1"/>
</dbReference>
<proteinExistence type="predicted"/>
<dbReference type="EMBL" id="JALGRD010000004">
    <property type="protein sequence ID" value="MCJ0973610.1"/>
    <property type="molecule type" value="Genomic_DNA"/>
</dbReference>